<protein>
    <submittedName>
        <fullName evidence="1">Uncharacterized protein</fullName>
    </submittedName>
</protein>
<comment type="caution">
    <text evidence="1">The sequence shown here is derived from an EMBL/GenBank/DDBJ whole genome shotgun (WGS) entry which is preliminary data.</text>
</comment>
<evidence type="ECO:0000313" key="1">
    <source>
        <dbReference type="EMBL" id="KAK9182855.1"/>
    </source>
</evidence>
<organism evidence="1 2">
    <name type="scientific">Citrus x changshan-huyou</name>
    <dbReference type="NCBI Taxonomy" id="2935761"/>
    <lineage>
        <taxon>Eukaryota</taxon>
        <taxon>Viridiplantae</taxon>
        <taxon>Streptophyta</taxon>
        <taxon>Embryophyta</taxon>
        <taxon>Tracheophyta</taxon>
        <taxon>Spermatophyta</taxon>
        <taxon>Magnoliopsida</taxon>
        <taxon>eudicotyledons</taxon>
        <taxon>Gunneridae</taxon>
        <taxon>Pentapetalae</taxon>
        <taxon>rosids</taxon>
        <taxon>malvids</taxon>
        <taxon>Sapindales</taxon>
        <taxon>Rutaceae</taxon>
        <taxon>Aurantioideae</taxon>
        <taxon>Citrus</taxon>
    </lineage>
</organism>
<sequence length="111" mass="12452">MLSHEHSAPHQAIFLHHATPSSTITPSRNTTAFSFLLLTHDTRPPCNLLSLRDSQLRHHPTVQHHRYACLHLLNQRTTALIFEKSGGLSAYRMYWLGFVQNQGGILAGACV</sequence>
<reference evidence="1 2" key="1">
    <citation type="submission" date="2024-05" db="EMBL/GenBank/DDBJ databases">
        <title>Haplotype-resolved chromosome-level genome assembly of Huyou (Citrus changshanensis).</title>
        <authorList>
            <person name="Miao C."/>
            <person name="Chen W."/>
            <person name="Wu Y."/>
            <person name="Wang L."/>
            <person name="Zhao S."/>
            <person name="Grierson D."/>
            <person name="Xu C."/>
            <person name="Chen K."/>
        </authorList>
    </citation>
    <scope>NUCLEOTIDE SEQUENCE [LARGE SCALE GENOMIC DNA]</scope>
    <source>
        <strain evidence="1">01-14</strain>
        <tissue evidence="1">Leaf</tissue>
    </source>
</reference>
<evidence type="ECO:0000313" key="2">
    <source>
        <dbReference type="Proteomes" id="UP001428341"/>
    </source>
</evidence>
<dbReference type="EMBL" id="JBCGBO010000024">
    <property type="protein sequence ID" value="KAK9182855.1"/>
    <property type="molecule type" value="Genomic_DNA"/>
</dbReference>
<name>A0AAP0QE59_9ROSI</name>
<accession>A0AAP0QE59</accession>
<proteinExistence type="predicted"/>
<dbReference type="AlphaFoldDB" id="A0AAP0QE59"/>
<dbReference type="Proteomes" id="UP001428341">
    <property type="component" value="Unassembled WGS sequence"/>
</dbReference>
<gene>
    <name evidence="1" type="ORF">WN944_026003</name>
</gene>
<keyword evidence="2" id="KW-1185">Reference proteome</keyword>